<dbReference type="Proteomes" id="UP000006304">
    <property type="component" value="Chromosome"/>
</dbReference>
<gene>
    <name evidence="2" type="ORF">O3I_001100</name>
</gene>
<dbReference type="InterPro" id="IPR036291">
    <property type="entry name" value="NAD(P)-bd_dom_sf"/>
</dbReference>
<dbReference type="STRING" id="1133849.O3I_001100"/>
<dbReference type="KEGG" id="nbr:O3I_001100"/>
<dbReference type="InterPro" id="IPR051604">
    <property type="entry name" value="Ergot_Alk_Oxidoreductase"/>
</dbReference>
<evidence type="ECO:0000313" key="3">
    <source>
        <dbReference type="Proteomes" id="UP000006304"/>
    </source>
</evidence>
<dbReference type="Gene3D" id="3.40.50.720">
    <property type="entry name" value="NAD(P)-binding Rossmann-like Domain"/>
    <property type="match status" value="1"/>
</dbReference>
<dbReference type="HOGENOM" id="CLU_007383_10_6_11"/>
<dbReference type="InterPro" id="IPR016040">
    <property type="entry name" value="NAD(P)-bd_dom"/>
</dbReference>
<sequence length="282" mass="29647">MASKYLVIGATGHVGGQVVSQLAAAGEQVRAVARNPAAARLPAGVEVVSGDLTAPDALAAALADIDAVYLTWPALSVEHAGPVIEVIAAYARRIVLLSSAAVRDDIEEQDNPIGATHAAVERPIVASGSEWTFLRPYGFATNTLEWAAQIRAGDTVRGAYGAASMTLLHEADIAAVAVCALTTDDHLGAKYELSGPSATTRVEQVATIGRALGRTLSWEEITPERARQEMTWLPTEYADFVLAGLAAMVETPGRSTTTVEQVTGSPARTYAQWAADHVADFR</sequence>
<keyword evidence="3" id="KW-1185">Reference proteome</keyword>
<dbReference type="Pfam" id="PF13460">
    <property type="entry name" value="NAD_binding_10"/>
    <property type="match status" value="1"/>
</dbReference>
<accession>K0EG41</accession>
<name>K0EG41_NOCB7</name>
<dbReference type="EMBL" id="CP003876">
    <property type="protein sequence ID" value="AFT98182.1"/>
    <property type="molecule type" value="Genomic_DNA"/>
</dbReference>
<protein>
    <submittedName>
        <fullName evidence="2">NmrA family protein</fullName>
    </submittedName>
</protein>
<dbReference type="eggNOG" id="COG0702">
    <property type="taxonomic scope" value="Bacteria"/>
</dbReference>
<dbReference type="PANTHER" id="PTHR43162:SF1">
    <property type="entry name" value="PRESTALK A DIFFERENTIATION PROTEIN A"/>
    <property type="match status" value="1"/>
</dbReference>
<dbReference type="AlphaFoldDB" id="K0EG41"/>
<dbReference type="PANTHER" id="PTHR43162">
    <property type="match status" value="1"/>
</dbReference>
<feature type="domain" description="NAD(P)-binding" evidence="1">
    <location>
        <begin position="9"/>
        <end position="182"/>
    </location>
</feature>
<reference evidence="2 3" key="1">
    <citation type="journal article" date="2012" name="J. Bacteriol.">
        <title>Complete genome sequence of Nocardia brasiliensis HUJEG-1.</title>
        <authorList>
            <person name="Vera-Cabrera L."/>
            <person name="Ortiz-Lopez R."/>
            <person name="Elizondo-Gonzalez R."/>
            <person name="Perez-Maya A.A."/>
            <person name="Ocampo-Candiani J."/>
        </authorList>
    </citation>
    <scope>NUCLEOTIDE SEQUENCE [LARGE SCALE GENOMIC DNA]</scope>
    <source>
        <strain evidence="3">ATCC 700358</strain>
    </source>
</reference>
<dbReference type="SUPFAM" id="SSF51735">
    <property type="entry name" value="NAD(P)-binding Rossmann-fold domains"/>
    <property type="match status" value="1"/>
</dbReference>
<proteinExistence type="predicted"/>
<evidence type="ECO:0000259" key="1">
    <source>
        <dbReference type="Pfam" id="PF13460"/>
    </source>
</evidence>
<evidence type="ECO:0000313" key="2">
    <source>
        <dbReference type="EMBL" id="AFT98182.1"/>
    </source>
</evidence>
<dbReference type="RefSeq" id="WP_014981047.1">
    <property type="nucleotide sequence ID" value="NC_018681.1"/>
</dbReference>
<organism evidence="2 3">
    <name type="scientific">Nocardia brasiliensis (strain ATCC 700358 / HUJEG-1)</name>
    <dbReference type="NCBI Taxonomy" id="1133849"/>
    <lineage>
        <taxon>Bacteria</taxon>
        <taxon>Bacillati</taxon>
        <taxon>Actinomycetota</taxon>
        <taxon>Actinomycetes</taxon>
        <taxon>Mycobacteriales</taxon>
        <taxon>Nocardiaceae</taxon>
        <taxon>Nocardia</taxon>
    </lineage>
</organism>